<feature type="domain" description="EF-hand" evidence="3">
    <location>
        <begin position="303"/>
        <end position="338"/>
    </location>
</feature>
<dbReference type="PANTHER" id="PTHR11216:SF174">
    <property type="entry name" value="GH06923P"/>
    <property type="match status" value="1"/>
</dbReference>
<evidence type="ECO:0000259" key="3">
    <source>
        <dbReference type="PROSITE" id="PS50222"/>
    </source>
</evidence>
<dbReference type="CDD" id="cd00052">
    <property type="entry name" value="EH"/>
    <property type="match status" value="1"/>
</dbReference>
<evidence type="ECO:0000256" key="1">
    <source>
        <dbReference type="SAM" id="MobiDB-lite"/>
    </source>
</evidence>
<dbReference type="GO" id="GO:0005737">
    <property type="term" value="C:cytoplasm"/>
    <property type="evidence" value="ECO:0007669"/>
    <property type="project" value="TreeGrafter"/>
</dbReference>
<dbReference type="PROSITE" id="PS50031">
    <property type="entry name" value="EH"/>
    <property type="match status" value="1"/>
</dbReference>
<dbReference type="GO" id="GO:0005509">
    <property type="term" value="F:calcium ion binding"/>
    <property type="evidence" value="ECO:0007669"/>
    <property type="project" value="InterPro"/>
</dbReference>
<dbReference type="PROSITE" id="PS50222">
    <property type="entry name" value="EF_HAND_2"/>
    <property type="match status" value="1"/>
</dbReference>
<evidence type="ECO:0000313" key="4">
    <source>
        <dbReference type="EMBL" id="CAH2236040.1"/>
    </source>
</evidence>
<dbReference type="InterPro" id="IPR011992">
    <property type="entry name" value="EF-hand-dom_pair"/>
</dbReference>
<keyword evidence="5" id="KW-1185">Reference proteome</keyword>
<dbReference type="InterPro" id="IPR000261">
    <property type="entry name" value="EH_dom"/>
</dbReference>
<reference evidence="4" key="1">
    <citation type="submission" date="2022-03" db="EMBL/GenBank/DDBJ databases">
        <authorList>
            <person name="Lindestad O."/>
        </authorList>
    </citation>
    <scope>NUCLEOTIDE SEQUENCE</scope>
</reference>
<feature type="region of interest" description="Disordered" evidence="1">
    <location>
        <begin position="471"/>
        <end position="646"/>
    </location>
</feature>
<dbReference type="PANTHER" id="PTHR11216">
    <property type="entry name" value="EH DOMAIN"/>
    <property type="match status" value="1"/>
</dbReference>
<dbReference type="GO" id="GO:0006897">
    <property type="term" value="P:endocytosis"/>
    <property type="evidence" value="ECO:0007669"/>
    <property type="project" value="TreeGrafter"/>
</dbReference>
<comment type="caution">
    <text evidence="4">The sequence shown here is derived from an EMBL/GenBank/DDBJ whole genome shotgun (WGS) entry which is preliminary data.</text>
</comment>
<accession>A0A8S4RHX0</accession>
<dbReference type="InterPro" id="IPR002048">
    <property type="entry name" value="EF_hand_dom"/>
</dbReference>
<protein>
    <submittedName>
        <fullName evidence="4">Jg7331 protein</fullName>
    </submittedName>
</protein>
<feature type="region of interest" description="Disordered" evidence="1">
    <location>
        <begin position="383"/>
        <end position="424"/>
    </location>
</feature>
<evidence type="ECO:0000313" key="5">
    <source>
        <dbReference type="Proteomes" id="UP000838756"/>
    </source>
</evidence>
<proteinExistence type="predicted"/>
<feature type="compositionally biased region" description="Basic and acidic residues" evidence="1">
    <location>
        <begin position="397"/>
        <end position="409"/>
    </location>
</feature>
<feature type="compositionally biased region" description="Polar residues" evidence="1">
    <location>
        <begin position="195"/>
        <end position="209"/>
    </location>
</feature>
<evidence type="ECO:0000259" key="2">
    <source>
        <dbReference type="PROSITE" id="PS50031"/>
    </source>
</evidence>
<feature type="region of interest" description="Disordered" evidence="1">
    <location>
        <begin position="238"/>
        <end position="261"/>
    </location>
</feature>
<sequence length="714" mass="78990">MEDLNLTETEMRYFGDLFLCCDEESNGKIPILKATELFRSSNIPNDVLRQIMDISVAPSTCAALNHMNRKQFYSALKLIAAHQTNVTLKPELLSTPLDLPLPRFTWTLNSDANADLIQLSNSPKEQHISKRDRNFGGNVGAYEPIRVPSNLSDSDVPQALSHDATEALSTDSEMESETMSQRSGSIGRRVKAGSPWSTASESPTPTNSVAERVHPAWEHSITGRGVWPTNTAEEHTRLLGTEEESSDRHSSEEDGEEGDSSEEIFAISEVQARHYAAQFAQLRPELGLLSGQTARLFFEKSRLSVPDLRKIWQLSDITKDGMLTLEEFSIAMHLIVLRRNSIPVPDVLPACLVPRVDSHFSQQAVTTDLVDLGSDMFGSGTSADFNFAPKPEVNDPYESKPVKKSEERQPSLSPPKPEPQINNKEWTKFVDSPTSSVSSPGPKPVNFDFHKSALERDPKIFHPVALRVTPDANTIPLDGDLRSSTSPRRDDFSHAFELASPKRLNSQPPPDQPPNGTSEIKSIQRPQPKKPVKNAGVLPPPPARESSVHAEDGPQSLQYAPKKDPPPPPPPRPLRNHTRSSSLDLNRFKGAPAPPPQPPPRMSPSATSPPARRLINQRSEGEPAFPPDAFAPREYEGEGFGYNREDAPKMHGAFEVYRKPSRESSCEADPDVKSLQEQNAVLHRVCRALCAELADVQREREGLRVRLDTNSTPV</sequence>
<feature type="region of interest" description="Disordered" evidence="1">
    <location>
        <begin position="164"/>
        <end position="209"/>
    </location>
</feature>
<organism evidence="4 5">
    <name type="scientific">Pararge aegeria aegeria</name>
    <dbReference type="NCBI Taxonomy" id="348720"/>
    <lineage>
        <taxon>Eukaryota</taxon>
        <taxon>Metazoa</taxon>
        <taxon>Ecdysozoa</taxon>
        <taxon>Arthropoda</taxon>
        <taxon>Hexapoda</taxon>
        <taxon>Insecta</taxon>
        <taxon>Pterygota</taxon>
        <taxon>Neoptera</taxon>
        <taxon>Endopterygota</taxon>
        <taxon>Lepidoptera</taxon>
        <taxon>Glossata</taxon>
        <taxon>Ditrysia</taxon>
        <taxon>Papilionoidea</taxon>
        <taxon>Nymphalidae</taxon>
        <taxon>Satyrinae</taxon>
        <taxon>Satyrini</taxon>
        <taxon>Parargina</taxon>
        <taxon>Pararge</taxon>
    </lineage>
</organism>
<feature type="compositionally biased region" description="Polar residues" evidence="1">
    <location>
        <begin position="514"/>
        <end position="525"/>
    </location>
</feature>
<name>A0A8S4RHX0_9NEOP</name>
<feature type="compositionally biased region" description="Pro residues" evidence="1">
    <location>
        <begin position="592"/>
        <end position="602"/>
    </location>
</feature>
<dbReference type="AlphaFoldDB" id="A0A8S4RHX0"/>
<feature type="domain" description="EH" evidence="2">
    <location>
        <begin position="271"/>
        <end position="359"/>
    </location>
</feature>
<dbReference type="GO" id="GO:0016197">
    <property type="term" value="P:endosomal transport"/>
    <property type="evidence" value="ECO:0007669"/>
    <property type="project" value="TreeGrafter"/>
</dbReference>
<dbReference type="EMBL" id="CAKXAJ010025178">
    <property type="protein sequence ID" value="CAH2236040.1"/>
    <property type="molecule type" value="Genomic_DNA"/>
</dbReference>
<dbReference type="Gene3D" id="1.10.238.10">
    <property type="entry name" value="EF-hand"/>
    <property type="match status" value="2"/>
</dbReference>
<dbReference type="GO" id="GO:0005886">
    <property type="term" value="C:plasma membrane"/>
    <property type="evidence" value="ECO:0007669"/>
    <property type="project" value="TreeGrafter"/>
</dbReference>
<dbReference type="Pfam" id="PF12763">
    <property type="entry name" value="EH"/>
    <property type="match status" value="1"/>
</dbReference>
<gene>
    <name evidence="4" type="primary">jg7331</name>
    <name evidence="4" type="ORF">PAEG_LOCUS13535</name>
</gene>
<dbReference type="SUPFAM" id="SSF47473">
    <property type="entry name" value="EF-hand"/>
    <property type="match status" value="2"/>
</dbReference>
<dbReference type="SMART" id="SM00027">
    <property type="entry name" value="EH"/>
    <property type="match status" value="1"/>
</dbReference>
<dbReference type="Proteomes" id="UP000838756">
    <property type="component" value="Unassembled WGS sequence"/>
</dbReference>
<dbReference type="OrthoDB" id="10045710at2759"/>